<evidence type="ECO:0000256" key="1">
    <source>
        <dbReference type="ARBA" id="ARBA00008791"/>
    </source>
</evidence>
<dbReference type="InterPro" id="IPR006016">
    <property type="entry name" value="UspA"/>
</dbReference>
<dbReference type="PANTHER" id="PTHR46268:SF6">
    <property type="entry name" value="UNIVERSAL STRESS PROTEIN UP12"/>
    <property type="match status" value="1"/>
</dbReference>
<evidence type="ECO:0000313" key="4">
    <source>
        <dbReference type="Proteomes" id="UP000519023"/>
    </source>
</evidence>
<dbReference type="CDD" id="cd00293">
    <property type="entry name" value="USP-like"/>
    <property type="match status" value="2"/>
</dbReference>
<accession>A0A7X9ZS80</accession>
<name>A0A7X9ZS80_9SPHN</name>
<dbReference type="SUPFAM" id="SSF52402">
    <property type="entry name" value="Adenine nucleotide alpha hydrolases-like"/>
    <property type="match status" value="2"/>
</dbReference>
<dbReference type="Gene3D" id="3.40.50.620">
    <property type="entry name" value="HUPs"/>
    <property type="match status" value="2"/>
</dbReference>
<dbReference type="RefSeq" id="WP_169572491.1">
    <property type="nucleotide sequence ID" value="NZ_JABBFV010000005.1"/>
</dbReference>
<protein>
    <submittedName>
        <fullName evidence="3">Universal stress protein</fullName>
    </submittedName>
</protein>
<proteinExistence type="inferred from homology"/>
<reference evidence="3 4" key="1">
    <citation type="submission" date="2020-04" db="EMBL/GenBank/DDBJ databases">
        <title>Sphingobium sp. AR-3-1 isolated from Arctic soil.</title>
        <authorList>
            <person name="Dahal R.H."/>
            <person name="Chaudhary D.K."/>
        </authorList>
    </citation>
    <scope>NUCLEOTIDE SEQUENCE [LARGE SCALE GENOMIC DNA]</scope>
    <source>
        <strain evidence="3 4">AR-3-1</strain>
    </source>
</reference>
<comment type="caution">
    <text evidence="3">The sequence shown here is derived from an EMBL/GenBank/DDBJ whole genome shotgun (WGS) entry which is preliminary data.</text>
</comment>
<evidence type="ECO:0000313" key="3">
    <source>
        <dbReference type="EMBL" id="NML10297.1"/>
    </source>
</evidence>
<dbReference type="InterPro" id="IPR006015">
    <property type="entry name" value="Universal_stress_UspA"/>
</dbReference>
<gene>
    <name evidence="3" type="ORF">HHL08_09060</name>
</gene>
<dbReference type="AlphaFoldDB" id="A0A7X9ZS80"/>
<dbReference type="PANTHER" id="PTHR46268">
    <property type="entry name" value="STRESS RESPONSE PROTEIN NHAX"/>
    <property type="match status" value="1"/>
</dbReference>
<dbReference type="InterPro" id="IPR014729">
    <property type="entry name" value="Rossmann-like_a/b/a_fold"/>
</dbReference>
<feature type="domain" description="UspA" evidence="2">
    <location>
        <begin position="20"/>
        <end position="154"/>
    </location>
</feature>
<keyword evidence="4" id="KW-1185">Reference proteome</keyword>
<feature type="domain" description="UspA" evidence="2">
    <location>
        <begin position="165"/>
        <end position="312"/>
    </location>
</feature>
<comment type="similarity">
    <text evidence="1">Belongs to the universal stress protein A family.</text>
</comment>
<evidence type="ECO:0000259" key="2">
    <source>
        <dbReference type="Pfam" id="PF00582"/>
    </source>
</evidence>
<dbReference type="Pfam" id="PF00582">
    <property type="entry name" value="Usp"/>
    <property type="match status" value="2"/>
</dbReference>
<sequence>MSTSNALFPVRADTQAGTCHVVACLDRSEHAAGVVSHAFAIAQALEVPVTLLQVLEGQPGREMRPDPIEWDLRRHEARRLLGGLAAAPKPSTKIAEVKLAEGATAEEICRFTCGQPDCLLVLGTQGENGASQKGIGGTAHNVLDRAPGSILLVPIAASAAPAPSYRRILVPVDGSTWAESVIPLAARLAKSAQAELILAHVVPTPELTETRPLEPRDLELQRHVVERNEATARAYLDHVRTYVAAMGLTVRAISMRSEDVRAALAGLIRAEAADLVVLSARGHGGRHHMDVPYGSVAAYLMTHSPAPMLIVRPSVTSVEPMVLTKVQNARLPAVGPV</sequence>
<dbReference type="PRINTS" id="PR01438">
    <property type="entry name" value="UNVRSLSTRESS"/>
</dbReference>
<dbReference type="EMBL" id="JABBFV010000005">
    <property type="protein sequence ID" value="NML10297.1"/>
    <property type="molecule type" value="Genomic_DNA"/>
</dbReference>
<dbReference type="Proteomes" id="UP000519023">
    <property type="component" value="Unassembled WGS sequence"/>
</dbReference>
<organism evidence="3 4">
    <name type="scientific">Sphingobium psychrophilum</name>
    <dbReference type="NCBI Taxonomy" id="2728834"/>
    <lineage>
        <taxon>Bacteria</taxon>
        <taxon>Pseudomonadati</taxon>
        <taxon>Pseudomonadota</taxon>
        <taxon>Alphaproteobacteria</taxon>
        <taxon>Sphingomonadales</taxon>
        <taxon>Sphingomonadaceae</taxon>
        <taxon>Sphingobium</taxon>
    </lineage>
</organism>